<evidence type="ECO:0000256" key="2">
    <source>
        <dbReference type="ARBA" id="ARBA00004370"/>
    </source>
</evidence>
<evidence type="ECO:0000256" key="10">
    <source>
        <dbReference type="ARBA" id="ARBA00023004"/>
    </source>
</evidence>
<keyword evidence="11 13" id="KW-0503">Monooxygenase</keyword>
<dbReference type="Gene3D" id="1.10.630.10">
    <property type="entry name" value="Cytochrome P450"/>
    <property type="match status" value="2"/>
</dbReference>
<reference evidence="15 16" key="2">
    <citation type="submission" date="2017-02" db="EMBL/GenBank/DDBJ databases">
        <title>A genome survey and senescence transcriptome analysis in Lentinula edodes.</title>
        <authorList>
            <person name="Sakamoto Y."/>
            <person name="Nakade K."/>
            <person name="Sato S."/>
            <person name="Yoshida Y."/>
            <person name="Miyazaki K."/>
            <person name="Natsume S."/>
            <person name="Konno N."/>
        </authorList>
    </citation>
    <scope>NUCLEOTIDE SEQUENCE [LARGE SCALE GENOMIC DNA]</scope>
    <source>
        <strain evidence="15 16">NBRC 111202</strain>
    </source>
</reference>
<keyword evidence="6 14" id="KW-0812">Transmembrane</keyword>
<keyword evidence="7 13" id="KW-0479">Metal-binding</keyword>
<comment type="pathway">
    <text evidence="3">Secondary metabolite biosynthesis; terpenoid biosynthesis.</text>
</comment>
<evidence type="ECO:0000256" key="12">
    <source>
        <dbReference type="ARBA" id="ARBA00023136"/>
    </source>
</evidence>
<dbReference type="Proteomes" id="UP000188533">
    <property type="component" value="Unassembled WGS sequence"/>
</dbReference>
<keyword evidence="9 13" id="KW-0560">Oxidoreductase</keyword>
<dbReference type="GO" id="GO:0020037">
    <property type="term" value="F:heme binding"/>
    <property type="evidence" value="ECO:0007669"/>
    <property type="project" value="InterPro"/>
</dbReference>
<name>A0A1Q3E9H1_LENED</name>
<keyword evidence="8 14" id="KW-1133">Transmembrane helix</keyword>
<dbReference type="GO" id="GO:0016020">
    <property type="term" value="C:membrane"/>
    <property type="evidence" value="ECO:0007669"/>
    <property type="project" value="UniProtKB-SubCell"/>
</dbReference>
<comment type="cofactor">
    <cofactor evidence="1">
        <name>heme</name>
        <dbReference type="ChEBI" id="CHEBI:30413"/>
    </cofactor>
</comment>
<dbReference type="AlphaFoldDB" id="A0A1Q3E9H1"/>
<protein>
    <submittedName>
        <fullName evidence="15">Benzoate 4-monooxygenase cytochrome p450</fullName>
    </submittedName>
</protein>
<dbReference type="InterPro" id="IPR036396">
    <property type="entry name" value="Cyt_P450_sf"/>
</dbReference>
<evidence type="ECO:0000256" key="9">
    <source>
        <dbReference type="ARBA" id="ARBA00023002"/>
    </source>
</evidence>
<evidence type="ECO:0000256" key="14">
    <source>
        <dbReference type="SAM" id="Phobius"/>
    </source>
</evidence>
<dbReference type="Pfam" id="PF00067">
    <property type="entry name" value="p450"/>
    <property type="match status" value="1"/>
</dbReference>
<comment type="similarity">
    <text evidence="4 13">Belongs to the cytochrome P450 family.</text>
</comment>
<evidence type="ECO:0000256" key="11">
    <source>
        <dbReference type="ARBA" id="ARBA00023033"/>
    </source>
</evidence>
<dbReference type="InterPro" id="IPR050121">
    <property type="entry name" value="Cytochrome_P450_monoxygenase"/>
</dbReference>
<sequence>MYGSEKPKELLATFRNMTHRFYHHVACQLIKNLDSSAYDVLNRIESTQRFSSSSSDLSFSLRWATGYFTIWLSLGRAQLQGLAFKYERTLRRSLSFLKKVSTDNIAMQDAPQHCHMSSWTETCNKLSFLSFPGLYISPRFPRLCSHFPALFQPTIVFIISILVAFGIQFIGKSLRHPLNRFPGPQLARHTTWYRAYYELIKKGGWLRQLEVLHAIYGPIVRVGPNELHFNDPRAYGEIHAPGSRFHKDAALYSIFGNKSGSVFTTLDPQVAVVVKNVLSPYFSRRAIVPRVAIIQEKVIDFISRLKAHTSGSGKAINLDHAVHSVALDVLTSLIFSKPFHVLSAPEFDHPFIRHIEPTYTNIWIKKYLPDMNTPFLVAFTRFTSKFNAVANVFAAQLELVKEDLDIALQDVGVLRDGNSSSVTDDTEEFENDLTQTAATDGPLYPFFLRKVHEQMPITWTQSTDCEYELDEAWPQDNDIAYEDLEKLPYLTAVIKESLRLSHGVVTPLGRVVGPEDAMIMDESIPTGTIVGISSVWLKESPSRTVDSMKKESSSAVTEINADKYLVSFSRGPRSCIGIHLAWCELYIVFGFLFRKLEFVPVTELDPNQPLQFNDFFIPTYPGDPLLVFLNKYLICCLPLFYTTAKPKSHSQF</sequence>
<gene>
    <name evidence="15" type="ORF">LENED_005622</name>
</gene>
<dbReference type="GO" id="GO:0004497">
    <property type="term" value="F:monooxygenase activity"/>
    <property type="evidence" value="ECO:0007669"/>
    <property type="project" value="UniProtKB-KW"/>
</dbReference>
<comment type="caution">
    <text evidence="15">The sequence shown here is derived from an EMBL/GenBank/DDBJ whole genome shotgun (WGS) entry which is preliminary data.</text>
</comment>
<evidence type="ECO:0000256" key="13">
    <source>
        <dbReference type="RuleBase" id="RU000461"/>
    </source>
</evidence>
<proteinExistence type="inferred from homology"/>
<dbReference type="GO" id="GO:0005506">
    <property type="term" value="F:iron ion binding"/>
    <property type="evidence" value="ECO:0007669"/>
    <property type="project" value="InterPro"/>
</dbReference>
<keyword evidence="12 14" id="KW-0472">Membrane</keyword>
<dbReference type="PROSITE" id="PS00086">
    <property type="entry name" value="CYTOCHROME_P450"/>
    <property type="match status" value="1"/>
</dbReference>
<reference evidence="15 16" key="1">
    <citation type="submission" date="2016-08" db="EMBL/GenBank/DDBJ databases">
        <authorList>
            <consortium name="Lentinula edodes genome sequencing consortium"/>
            <person name="Sakamoto Y."/>
            <person name="Nakade K."/>
            <person name="Sato S."/>
            <person name="Yoshida Y."/>
            <person name="Miyazaki K."/>
            <person name="Natsume S."/>
            <person name="Konno N."/>
        </authorList>
    </citation>
    <scope>NUCLEOTIDE SEQUENCE [LARGE SCALE GENOMIC DNA]</scope>
    <source>
        <strain evidence="15 16">NBRC 111202</strain>
    </source>
</reference>
<evidence type="ECO:0000313" key="15">
    <source>
        <dbReference type="EMBL" id="GAW03870.1"/>
    </source>
</evidence>
<feature type="transmembrane region" description="Helical" evidence="14">
    <location>
        <begin position="150"/>
        <end position="170"/>
    </location>
</feature>
<dbReference type="EMBL" id="BDGU01000161">
    <property type="protein sequence ID" value="GAW03870.1"/>
    <property type="molecule type" value="Genomic_DNA"/>
</dbReference>
<evidence type="ECO:0000256" key="8">
    <source>
        <dbReference type="ARBA" id="ARBA00022989"/>
    </source>
</evidence>
<dbReference type="InterPro" id="IPR001128">
    <property type="entry name" value="Cyt_P450"/>
</dbReference>
<evidence type="ECO:0000256" key="6">
    <source>
        <dbReference type="ARBA" id="ARBA00022692"/>
    </source>
</evidence>
<keyword evidence="16" id="KW-1185">Reference proteome</keyword>
<evidence type="ECO:0000256" key="4">
    <source>
        <dbReference type="ARBA" id="ARBA00010617"/>
    </source>
</evidence>
<dbReference type="GO" id="GO:0016705">
    <property type="term" value="F:oxidoreductase activity, acting on paired donors, with incorporation or reduction of molecular oxygen"/>
    <property type="evidence" value="ECO:0007669"/>
    <property type="project" value="InterPro"/>
</dbReference>
<dbReference type="InterPro" id="IPR017972">
    <property type="entry name" value="Cyt_P450_CS"/>
</dbReference>
<dbReference type="SUPFAM" id="SSF48264">
    <property type="entry name" value="Cytochrome P450"/>
    <property type="match status" value="1"/>
</dbReference>
<keyword evidence="10 13" id="KW-0408">Iron</keyword>
<dbReference type="STRING" id="5353.A0A1Q3E9H1"/>
<evidence type="ECO:0000256" key="3">
    <source>
        <dbReference type="ARBA" id="ARBA00004721"/>
    </source>
</evidence>
<keyword evidence="5 13" id="KW-0349">Heme</keyword>
<evidence type="ECO:0000256" key="7">
    <source>
        <dbReference type="ARBA" id="ARBA00022723"/>
    </source>
</evidence>
<dbReference type="PANTHER" id="PTHR24305:SF166">
    <property type="entry name" value="CYTOCHROME P450 12A4, MITOCHONDRIAL-RELATED"/>
    <property type="match status" value="1"/>
</dbReference>
<accession>A0A1Q3E9H1</accession>
<evidence type="ECO:0000256" key="5">
    <source>
        <dbReference type="ARBA" id="ARBA00022617"/>
    </source>
</evidence>
<comment type="subcellular location">
    <subcellularLocation>
        <location evidence="2">Membrane</location>
    </subcellularLocation>
</comment>
<evidence type="ECO:0000313" key="16">
    <source>
        <dbReference type="Proteomes" id="UP000188533"/>
    </source>
</evidence>
<organism evidence="15 16">
    <name type="scientific">Lentinula edodes</name>
    <name type="common">Shiitake mushroom</name>
    <name type="synonym">Lentinus edodes</name>
    <dbReference type="NCBI Taxonomy" id="5353"/>
    <lineage>
        <taxon>Eukaryota</taxon>
        <taxon>Fungi</taxon>
        <taxon>Dikarya</taxon>
        <taxon>Basidiomycota</taxon>
        <taxon>Agaricomycotina</taxon>
        <taxon>Agaricomycetes</taxon>
        <taxon>Agaricomycetidae</taxon>
        <taxon>Agaricales</taxon>
        <taxon>Marasmiineae</taxon>
        <taxon>Omphalotaceae</taxon>
        <taxon>Lentinula</taxon>
    </lineage>
</organism>
<dbReference type="PANTHER" id="PTHR24305">
    <property type="entry name" value="CYTOCHROME P450"/>
    <property type="match status" value="1"/>
</dbReference>
<evidence type="ECO:0000256" key="1">
    <source>
        <dbReference type="ARBA" id="ARBA00001971"/>
    </source>
</evidence>